<keyword evidence="3" id="KW-0998">Cell outer membrane</keyword>
<proteinExistence type="predicted"/>
<dbReference type="Gene3D" id="2.40.170.20">
    <property type="entry name" value="TonB-dependent receptor, beta-barrel domain"/>
    <property type="match status" value="1"/>
</dbReference>
<evidence type="ECO:0000256" key="1">
    <source>
        <dbReference type="ARBA" id="ARBA00004442"/>
    </source>
</evidence>
<reference evidence="7" key="2">
    <citation type="submission" date="2020-09" db="EMBL/GenBank/DDBJ databases">
        <authorList>
            <person name="Sun Q."/>
            <person name="Zhou Y."/>
        </authorList>
    </citation>
    <scope>NUCLEOTIDE SEQUENCE</scope>
    <source>
        <strain evidence="7">CGMCC 1.15448</strain>
    </source>
</reference>
<dbReference type="GO" id="GO:0009279">
    <property type="term" value="C:cell outer membrane"/>
    <property type="evidence" value="ECO:0007669"/>
    <property type="project" value="UniProtKB-SubCell"/>
</dbReference>
<dbReference type="Pfam" id="PF07715">
    <property type="entry name" value="Plug"/>
    <property type="match status" value="1"/>
</dbReference>
<name>A0A8J2U9E3_9BACT</name>
<gene>
    <name evidence="7" type="ORF">GCM10011511_09290</name>
</gene>
<dbReference type="PANTHER" id="PTHR40980">
    <property type="entry name" value="PLUG DOMAIN-CONTAINING PROTEIN"/>
    <property type="match status" value="1"/>
</dbReference>
<keyword evidence="7" id="KW-0675">Receptor</keyword>
<evidence type="ECO:0000259" key="6">
    <source>
        <dbReference type="Pfam" id="PF14905"/>
    </source>
</evidence>
<keyword evidence="4" id="KW-0732">Signal</keyword>
<feature type="chain" id="PRO_5035321708" evidence="4">
    <location>
        <begin position="19"/>
        <end position="803"/>
    </location>
</feature>
<dbReference type="Pfam" id="PF14905">
    <property type="entry name" value="OMP_b-brl_3"/>
    <property type="match status" value="1"/>
</dbReference>
<sequence>MKHYISTLLIFFPFFAVAQVRPQQHSLSTLTGKVIDGDTKQPIQSATIVLLRKDSSVAAQVISQPDGDFTLKNLPEDPYILQITVVGYQPIYRPIPGGHRTAGTPLNTGTIRLKPVAAQMQEVAVVAQRPVFRTEIDKKVFNVDQSLASKGGTAQDALRQVPTLNVDATGNVTLRNGSPTILLDGKQTQLTLDQIPADQIQSIEVMPNPSAKYDAQGNHGIVNIVMKRNRKPGMNGSLTGVGSTLGETYGFANLSVYKHKWNFTFNGMAHGHRSLANTTTTYHDLLSNTTAVQHGHSVTIGPFQSLRLGVDYNMDAHNTFSLSGHVGFGYHPTGGSQTTDYLGKGGVLDTIGSRGTYNADRFVFTHSNFDYAHTFDKSGEKLTASAALETYHGNDHGNYSFQYLDKGGAALGNPYLQQYRGFGSAHNLTLQSDYTDPLQDGKAKLEAGVKTILHGSRSFQDFEDDSAQRYVINPNASYNYSYDNNTYAAYTSFSQQLGAFSYMAGLRFEKYDYTGHLLDNNTSFGYHQNGLYPSVYLTEKFDDNNDLHLNFSRRVNRPQWWQITPRINYSNPLNPQAGNPNIRPENTNLFELAYNTQLSSIGLNTTLYVKNTLDPMMAYNKPISSTSNDTLLSTYENGNYSNTYGAEVIARIPITKWWNTTTNFNLFETDINADNLSQGLSNSGFSWFAKLNSDMKLFRLYTLQLTGNYNAANVIAQGKVLASGGMDAAVKREFLRHNAGTLVLSLSDIFNTQRSRIDTYSSGVFFQDAITKPETRVLKVSFMFSFGKELNGERHKATLESNG</sequence>
<protein>
    <submittedName>
        <fullName evidence="7">TonB-dependent receptor</fullName>
    </submittedName>
</protein>
<evidence type="ECO:0000256" key="3">
    <source>
        <dbReference type="ARBA" id="ARBA00023237"/>
    </source>
</evidence>
<feature type="signal peptide" evidence="4">
    <location>
        <begin position="1"/>
        <end position="18"/>
    </location>
</feature>
<feature type="domain" description="Outer membrane protein beta-barrel" evidence="6">
    <location>
        <begin position="373"/>
        <end position="782"/>
    </location>
</feature>
<reference evidence="7" key="1">
    <citation type="journal article" date="2014" name="Int. J. Syst. Evol. Microbiol.">
        <title>Complete genome sequence of Corynebacterium casei LMG S-19264T (=DSM 44701T), isolated from a smear-ripened cheese.</title>
        <authorList>
            <consortium name="US DOE Joint Genome Institute (JGI-PGF)"/>
            <person name="Walter F."/>
            <person name="Albersmeier A."/>
            <person name="Kalinowski J."/>
            <person name="Ruckert C."/>
        </authorList>
    </citation>
    <scope>NUCLEOTIDE SEQUENCE</scope>
    <source>
        <strain evidence="7">CGMCC 1.15448</strain>
    </source>
</reference>
<dbReference type="InterPro" id="IPR008969">
    <property type="entry name" value="CarboxyPept-like_regulatory"/>
</dbReference>
<dbReference type="EMBL" id="BMJC01000001">
    <property type="protein sequence ID" value="GGA88248.1"/>
    <property type="molecule type" value="Genomic_DNA"/>
</dbReference>
<dbReference type="Gene3D" id="2.60.40.1120">
    <property type="entry name" value="Carboxypeptidase-like, regulatory domain"/>
    <property type="match status" value="1"/>
</dbReference>
<dbReference type="InterPro" id="IPR041700">
    <property type="entry name" value="OMP_b-brl_3"/>
</dbReference>
<dbReference type="Gene3D" id="2.170.130.10">
    <property type="entry name" value="TonB-dependent receptor, plug domain"/>
    <property type="match status" value="1"/>
</dbReference>
<dbReference type="InterPro" id="IPR036942">
    <property type="entry name" value="Beta-barrel_TonB_sf"/>
</dbReference>
<keyword evidence="2" id="KW-0472">Membrane</keyword>
<comment type="caution">
    <text evidence="7">The sequence shown here is derived from an EMBL/GenBank/DDBJ whole genome shotgun (WGS) entry which is preliminary data.</text>
</comment>
<dbReference type="Pfam" id="PF13620">
    <property type="entry name" value="CarboxypepD_reg"/>
    <property type="match status" value="1"/>
</dbReference>
<dbReference type="InterPro" id="IPR037066">
    <property type="entry name" value="Plug_dom_sf"/>
</dbReference>
<organism evidence="7 8">
    <name type="scientific">Puia dinghuensis</name>
    <dbReference type="NCBI Taxonomy" id="1792502"/>
    <lineage>
        <taxon>Bacteria</taxon>
        <taxon>Pseudomonadati</taxon>
        <taxon>Bacteroidota</taxon>
        <taxon>Chitinophagia</taxon>
        <taxon>Chitinophagales</taxon>
        <taxon>Chitinophagaceae</taxon>
        <taxon>Puia</taxon>
    </lineage>
</organism>
<dbReference type="SUPFAM" id="SSF56935">
    <property type="entry name" value="Porins"/>
    <property type="match status" value="1"/>
</dbReference>
<accession>A0A8J2U9E3</accession>
<evidence type="ECO:0000256" key="4">
    <source>
        <dbReference type="SAM" id="SignalP"/>
    </source>
</evidence>
<evidence type="ECO:0000259" key="5">
    <source>
        <dbReference type="Pfam" id="PF07715"/>
    </source>
</evidence>
<dbReference type="RefSeq" id="WP_188929025.1">
    <property type="nucleotide sequence ID" value="NZ_BMJC01000001.1"/>
</dbReference>
<feature type="domain" description="TonB-dependent receptor plug" evidence="5">
    <location>
        <begin position="140"/>
        <end position="218"/>
    </location>
</feature>
<evidence type="ECO:0000313" key="7">
    <source>
        <dbReference type="EMBL" id="GGA88248.1"/>
    </source>
</evidence>
<evidence type="ECO:0000313" key="8">
    <source>
        <dbReference type="Proteomes" id="UP000607559"/>
    </source>
</evidence>
<comment type="subcellular location">
    <subcellularLocation>
        <location evidence="1">Cell outer membrane</location>
    </subcellularLocation>
</comment>
<evidence type="ECO:0000256" key="2">
    <source>
        <dbReference type="ARBA" id="ARBA00023136"/>
    </source>
</evidence>
<dbReference type="Proteomes" id="UP000607559">
    <property type="component" value="Unassembled WGS sequence"/>
</dbReference>
<dbReference type="SUPFAM" id="SSF49464">
    <property type="entry name" value="Carboxypeptidase regulatory domain-like"/>
    <property type="match status" value="1"/>
</dbReference>
<dbReference type="PANTHER" id="PTHR40980:SF4">
    <property type="entry name" value="TONB-DEPENDENT RECEPTOR-LIKE BETA-BARREL DOMAIN-CONTAINING PROTEIN"/>
    <property type="match status" value="1"/>
</dbReference>
<dbReference type="AlphaFoldDB" id="A0A8J2U9E3"/>
<keyword evidence="8" id="KW-1185">Reference proteome</keyword>
<dbReference type="InterPro" id="IPR012910">
    <property type="entry name" value="Plug_dom"/>
</dbReference>